<organism evidence="2">
    <name type="scientific">hydrothermal vent metagenome</name>
    <dbReference type="NCBI Taxonomy" id="652676"/>
    <lineage>
        <taxon>unclassified sequences</taxon>
        <taxon>metagenomes</taxon>
        <taxon>ecological metagenomes</taxon>
    </lineage>
</organism>
<dbReference type="SUPFAM" id="SSF55729">
    <property type="entry name" value="Acyl-CoA N-acyltransferases (Nat)"/>
    <property type="match status" value="1"/>
</dbReference>
<proteinExistence type="predicted"/>
<feature type="domain" description="N-acetyltransferase" evidence="1">
    <location>
        <begin position="5"/>
        <end position="209"/>
    </location>
</feature>
<dbReference type="PROSITE" id="PS51186">
    <property type="entry name" value="GNAT"/>
    <property type="match status" value="1"/>
</dbReference>
<evidence type="ECO:0000259" key="1">
    <source>
        <dbReference type="PROSITE" id="PS51186"/>
    </source>
</evidence>
<dbReference type="Gene3D" id="3.40.630.30">
    <property type="match status" value="1"/>
</dbReference>
<evidence type="ECO:0000313" key="2">
    <source>
        <dbReference type="EMBL" id="VAX35289.1"/>
    </source>
</evidence>
<accession>A0A3B1CZK6</accession>
<dbReference type="AlphaFoldDB" id="A0A3B1CZK6"/>
<dbReference type="InterPro" id="IPR016181">
    <property type="entry name" value="Acyl_CoA_acyltransferase"/>
</dbReference>
<dbReference type="CDD" id="cd04301">
    <property type="entry name" value="NAT_SF"/>
    <property type="match status" value="1"/>
</dbReference>
<name>A0A3B1CZK6_9ZZZZ</name>
<reference evidence="2" key="1">
    <citation type="submission" date="2018-06" db="EMBL/GenBank/DDBJ databases">
        <authorList>
            <person name="Zhirakovskaya E."/>
        </authorList>
    </citation>
    <scope>NUCLEOTIDE SEQUENCE</scope>
</reference>
<sequence>MAIKSNIREYENFDYEFCEGLVNDAWKFDENFKPQGLSDIAKRIYTKGSVIGSNFRKVVEVNGKVVGFMFGLNEVSAKPKRGTLFELSILWQLLRIRKMAFTDKKKLINAINSHEINRSKVVGRGKSEIVLFVVDPSYQKVGNGKRLLSKFISQCKSSGVKSIIVETNKLGASSFYEGVGFKHIGNFDSPLHEYATKGGQACMYEYSCE</sequence>
<dbReference type="EMBL" id="UOGJ01000042">
    <property type="protein sequence ID" value="VAX35289.1"/>
    <property type="molecule type" value="Genomic_DNA"/>
</dbReference>
<dbReference type="GO" id="GO:0016747">
    <property type="term" value="F:acyltransferase activity, transferring groups other than amino-acyl groups"/>
    <property type="evidence" value="ECO:0007669"/>
    <property type="project" value="InterPro"/>
</dbReference>
<dbReference type="InterPro" id="IPR000182">
    <property type="entry name" value="GNAT_dom"/>
</dbReference>
<protein>
    <recommendedName>
        <fullName evidence="1">N-acetyltransferase domain-containing protein</fullName>
    </recommendedName>
</protein>
<dbReference type="Pfam" id="PF13673">
    <property type="entry name" value="Acetyltransf_10"/>
    <property type="match status" value="1"/>
</dbReference>
<gene>
    <name evidence="2" type="ORF">MNBD_UNCLBAC01-2145</name>
</gene>